<dbReference type="SUPFAM" id="SSF51905">
    <property type="entry name" value="FAD/NAD(P)-binding domain"/>
    <property type="match status" value="2"/>
</dbReference>
<name>A0A662Z4H7_9STAP</name>
<evidence type="ECO:0000256" key="4">
    <source>
        <dbReference type="ARBA" id="ARBA00022630"/>
    </source>
</evidence>
<dbReference type="PANTHER" id="PTHR42913:SF3">
    <property type="entry name" value="64 KDA MITOCHONDRIAL NADH DEHYDROGENASE (EUROFUNG)"/>
    <property type="match status" value="1"/>
</dbReference>
<evidence type="ECO:0000256" key="5">
    <source>
        <dbReference type="ARBA" id="ARBA00022827"/>
    </source>
</evidence>
<evidence type="ECO:0000256" key="3">
    <source>
        <dbReference type="ARBA" id="ARBA00012637"/>
    </source>
</evidence>
<dbReference type="GO" id="GO:0050136">
    <property type="term" value="F:NADH dehydrogenase (quinone) (non-electrogenic) activity"/>
    <property type="evidence" value="ECO:0007669"/>
    <property type="project" value="UniProtKB-EC"/>
</dbReference>
<protein>
    <recommendedName>
        <fullName evidence="7">Type II NADH:quinone oxidoreductase</fullName>
        <ecNumber evidence="3">1.6.5.9</ecNumber>
    </recommendedName>
    <alternativeName>
        <fullName evidence="8">NDH-2</fullName>
    </alternativeName>
</protein>
<keyword evidence="12" id="KW-1185">Reference proteome</keyword>
<dbReference type="EMBL" id="FOIT01000003">
    <property type="protein sequence ID" value="SEW01923.1"/>
    <property type="molecule type" value="Genomic_DNA"/>
</dbReference>
<evidence type="ECO:0000256" key="7">
    <source>
        <dbReference type="ARBA" id="ARBA00039552"/>
    </source>
</evidence>
<feature type="domain" description="FAD/NAD(P)-binding" evidence="10">
    <location>
        <begin position="7"/>
        <end position="326"/>
    </location>
</feature>
<sequence>MSFERTKVLVLGAGYAGIQTVAKIQQKLSRHTLDVTLINKHEFHYESTWLHEVAAGAIEWHHATYSINHIVDTLKTNFVQATVTAIDKEAKKVQTTAGEFDYDILVVALGFESESFGIQGMDEHAHTIVSPETAIAVWEEINKNFNRYLESGDNNDLSIVVGGGGFTGFEFLGELSNTIPELCKELGIDRNKVKITAIEAMPKVLPMFPDHLADYAKNFLKDNQIELMTGTAITAANDQGLMVKVGEEEKLIAGATRVWTAGVRGNQLMEKSFEGVKRGRIIVKPDLSIEGHPEIFVIGDCAAAMNGEGEGARPYPTTAQIAMQMGELTATNIGHIIKGVKTEPFNFIDRGTVCSLGSHDGIGIALGREVTGRRAAMMKRIIDTRAIFKVGGPILALSRGKLLNI</sequence>
<dbReference type="InterPro" id="IPR023753">
    <property type="entry name" value="FAD/NAD-binding_dom"/>
</dbReference>
<dbReference type="Pfam" id="PF07992">
    <property type="entry name" value="Pyr_redox_2"/>
    <property type="match status" value="1"/>
</dbReference>
<evidence type="ECO:0000313" key="11">
    <source>
        <dbReference type="EMBL" id="SEW01923.1"/>
    </source>
</evidence>
<gene>
    <name evidence="11" type="ORF">SAMN05192557_1264</name>
</gene>
<keyword evidence="5" id="KW-0274">FAD</keyword>
<dbReference type="EC" id="1.6.5.9" evidence="3"/>
<evidence type="ECO:0000256" key="6">
    <source>
        <dbReference type="ARBA" id="ARBA00023002"/>
    </source>
</evidence>
<evidence type="ECO:0000259" key="10">
    <source>
        <dbReference type="Pfam" id="PF07992"/>
    </source>
</evidence>
<evidence type="ECO:0000256" key="2">
    <source>
        <dbReference type="ARBA" id="ARBA00005272"/>
    </source>
</evidence>
<dbReference type="AlphaFoldDB" id="A0A662Z4H7"/>
<evidence type="ECO:0000256" key="1">
    <source>
        <dbReference type="ARBA" id="ARBA00001974"/>
    </source>
</evidence>
<evidence type="ECO:0000256" key="8">
    <source>
        <dbReference type="ARBA" id="ARBA00042753"/>
    </source>
</evidence>
<dbReference type="PANTHER" id="PTHR42913">
    <property type="entry name" value="APOPTOSIS-INDUCING FACTOR 1"/>
    <property type="match status" value="1"/>
</dbReference>
<comment type="catalytic activity">
    <reaction evidence="9">
        <text>a quinone + NADH + H(+) = a quinol + NAD(+)</text>
        <dbReference type="Rhea" id="RHEA:46160"/>
        <dbReference type="ChEBI" id="CHEBI:15378"/>
        <dbReference type="ChEBI" id="CHEBI:24646"/>
        <dbReference type="ChEBI" id="CHEBI:57540"/>
        <dbReference type="ChEBI" id="CHEBI:57945"/>
        <dbReference type="ChEBI" id="CHEBI:132124"/>
        <dbReference type="EC" id="1.6.5.9"/>
    </reaction>
</comment>
<evidence type="ECO:0000313" key="12">
    <source>
        <dbReference type="Proteomes" id="UP000243605"/>
    </source>
</evidence>
<dbReference type="RefSeq" id="WP_091474931.1">
    <property type="nucleotide sequence ID" value="NZ_FOIT01000003.1"/>
</dbReference>
<dbReference type="InterPro" id="IPR036188">
    <property type="entry name" value="FAD/NAD-bd_sf"/>
</dbReference>
<proteinExistence type="inferred from homology"/>
<dbReference type="Gene3D" id="3.50.50.100">
    <property type="match status" value="1"/>
</dbReference>
<dbReference type="InterPro" id="IPR051169">
    <property type="entry name" value="NADH-Q_oxidoreductase"/>
</dbReference>
<keyword evidence="6" id="KW-0560">Oxidoreductase</keyword>
<dbReference type="OrthoDB" id="9781621at2"/>
<reference evidence="11 12" key="1">
    <citation type="submission" date="2016-10" db="EMBL/GenBank/DDBJ databases">
        <authorList>
            <person name="Varghese N."/>
            <person name="Submissions S."/>
        </authorList>
    </citation>
    <scope>NUCLEOTIDE SEQUENCE [LARGE SCALE GENOMIC DNA]</scope>
    <source>
        <strain evidence="11 12">IBRC-M10081</strain>
    </source>
</reference>
<accession>A0A662Z4H7</accession>
<dbReference type="GO" id="GO:0019646">
    <property type="term" value="P:aerobic electron transport chain"/>
    <property type="evidence" value="ECO:0007669"/>
    <property type="project" value="TreeGrafter"/>
</dbReference>
<comment type="similarity">
    <text evidence="2">Belongs to the NADH dehydrogenase family.</text>
</comment>
<keyword evidence="4" id="KW-0285">Flavoprotein</keyword>
<dbReference type="PRINTS" id="PR00368">
    <property type="entry name" value="FADPNR"/>
</dbReference>
<comment type="cofactor">
    <cofactor evidence="1">
        <name>FAD</name>
        <dbReference type="ChEBI" id="CHEBI:57692"/>
    </cofactor>
</comment>
<organism evidence="11 12">
    <name type="scientific">Aliicoccus persicus</name>
    <dbReference type="NCBI Taxonomy" id="930138"/>
    <lineage>
        <taxon>Bacteria</taxon>
        <taxon>Bacillati</taxon>
        <taxon>Bacillota</taxon>
        <taxon>Bacilli</taxon>
        <taxon>Bacillales</taxon>
        <taxon>Staphylococcaceae</taxon>
        <taxon>Aliicoccus</taxon>
    </lineage>
</organism>
<dbReference type="Proteomes" id="UP000243605">
    <property type="component" value="Unassembled WGS sequence"/>
</dbReference>
<evidence type="ECO:0000256" key="9">
    <source>
        <dbReference type="ARBA" id="ARBA00047599"/>
    </source>
</evidence>